<dbReference type="EMBL" id="MHIG01000011">
    <property type="protein sequence ID" value="OGY47618.1"/>
    <property type="molecule type" value="Genomic_DNA"/>
</dbReference>
<evidence type="ECO:0000256" key="1">
    <source>
        <dbReference type="ARBA" id="ARBA00004496"/>
    </source>
</evidence>
<evidence type="ECO:0000256" key="3">
    <source>
        <dbReference type="ARBA" id="ARBA00011890"/>
    </source>
</evidence>
<comment type="subcellular location">
    <subcellularLocation>
        <location evidence="1">Cytoplasm</location>
    </subcellularLocation>
</comment>
<protein>
    <recommendedName>
        <fullName evidence="4 9">Protein-L-isoaspartate O-methyltransferase</fullName>
        <ecNumber evidence="3 9">2.1.1.77</ecNumber>
    </recommendedName>
</protein>
<keyword evidence="8" id="KW-0949">S-adenosyl-L-methionine</keyword>
<dbReference type="GO" id="GO:0030091">
    <property type="term" value="P:protein repair"/>
    <property type="evidence" value="ECO:0007669"/>
    <property type="project" value="UniProtKB-UniRule"/>
</dbReference>
<keyword evidence="7 10" id="KW-0808">Transferase</keyword>
<dbReference type="GO" id="GO:0032259">
    <property type="term" value="P:methylation"/>
    <property type="evidence" value="ECO:0007669"/>
    <property type="project" value="UniProtKB-KW"/>
</dbReference>
<gene>
    <name evidence="10" type="ORF">A2840_01195</name>
</gene>
<sequence>MKQMQELIDELVAEGYLATPAIIKAFREVKRRDFLPPELIDEEGFNSPLPIGHGQTNSQPLTVAYMLELLSPQEGDTVLDIGSGSGWVTALLAHIVGPTGKVYAIERLSALKIFGEQNVRSSGFKNVEFFCRDGAKGLPSHAPFDRIHVAAAAYEVPEQLKDQLKPGGRLVIPTAAEDIQVFEKRTDGTFRQDSYPGFLFVPLIEE</sequence>
<evidence type="ECO:0000256" key="9">
    <source>
        <dbReference type="NCBIfam" id="TIGR00080"/>
    </source>
</evidence>
<dbReference type="Proteomes" id="UP000178385">
    <property type="component" value="Unassembled WGS sequence"/>
</dbReference>
<evidence type="ECO:0000256" key="8">
    <source>
        <dbReference type="ARBA" id="ARBA00022691"/>
    </source>
</evidence>
<dbReference type="PANTHER" id="PTHR11579">
    <property type="entry name" value="PROTEIN-L-ISOASPARTATE O-METHYLTRANSFERASE"/>
    <property type="match status" value="1"/>
</dbReference>
<dbReference type="PANTHER" id="PTHR11579:SF0">
    <property type="entry name" value="PROTEIN-L-ISOASPARTATE(D-ASPARTATE) O-METHYLTRANSFERASE"/>
    <property type="match status" value="1"/>
</dbReference>
<dbReference type="InterPro" id="IPR029063">
    <property type="entry name" value="SAM-dependent_MTases_sf"/>
</dbReference>
<keyword evidence="6 10" id="KW-0489">Methyltransferase</keyword>
<evidence type="ECO:0000313" key="11">
    <source>
        <dbReference type="Proteomes" id="UP000178385"/>
    </source>
</evidence>
<dbReference type="CDD" id="cd02440">
    <property type="entry name" value="AdoMet_MTases"/>
    <property type="match status" value="1"/>
</dbReference>
<dbReference type="EC" id="2.1.1.77" evidence="3 9"/>
<evidence type="ECO:0000256" key="6">
    <source>
        <dbReference type="ARBA" id="ARBA00022603"/>
    </source>
</evidence>
<evidence type="ECO:0000256" key="7">
    <source>
        <dbReference type="ARBA" id="ARBA00022679"/>
    </source>
</evidence>
<evidence type="ECO:0000313" key="10">
    <source>
        <dbReference type="EMBL" id="OGY47618.1"/>
    </source>
</evidence>
<dbReference type="AlphaFoldDB" id="A0A1G1Y5N5"/>
<organism evidence="10 11">
    <name type="scientific">Candidatus Buchananbacteria bacterium RIFCSPHIGHO2_01_FULL_47_11b</name>
    <dbReference type="NCBI Taxonomy" id="1797537"/>
    <lineage>
        <taxon>Bacteria</taxon>
        <taxon>Candidatus Buchananiibacteriota</taxon>
    </lineage>
</organism>
<comment type="similarity">
    <text evidence="2">Belongs to the methyltransferase superfamily. L-isoaspartyl/D-aspartyl protein methyltransferase family.</text>
</comment>
<dbReference type="SUPFAM" id="SSF53335">
    <property type="entry name" value="S-adenosyl-L-methionine-dependent methyltransferases"/>
    <property type="match status" value="1"/>
</dbReference>
<dbReference type="GO" id="GO:0004719">
    <property type="term" value="F:protein-L-isoaspartate (D-aspartate) O-methyltransferase activity"/>
    <property type="evidence" value="ECO:0007669"/>
    <property type="project" value="UniProtKB-UniRule"/>
</dbReference>
<evidence type="ECO:0000256" key="4">
    <source>
        <dbReference type="ARBA" id="ARBA00013346"/>
    </source>
</evidence>
<keyword evidence="5" id="KW-0963">Cytoplasm</keyword>
<proteinExistence type="inferred from homology"/>
<evidence type="ECO:0000256" key="2">
    <source>
        <dbReference type="ARBA" id="ARBA00005369"/>
    </source>
</evidence>
<reference evidence="10 11" key="1">
    <citation type="journal article" date="2016" name="Nat. Commun.">
        <title>Thousands of microbial genomes shed light on interconnected biogeochemical processes in an aquifer system.</title>
        <authorList>
            <person name="Anantharaman K."/>
            <person name="Brown C.T."/>
            <person name="Hug L.A."/>
            <person name="Sharon I."/>
            <person name="Castelle C.J."/>
            <person name="Probst A.J."/>
            <person name="Thomas B.C."/>
            <person name="Singh A."/>
            <person name="Wilkins M.J."/>
            <person name="Karaoz U."/>
            <person name="Brodie E.L."/>
            <person name="Williams K.H."/>
            <person name="Hubbard S.S."/>
            <person name="Banfield J.F."/>
        </authorList>
    </citation>
    <scope>NUCLEOTIDE SEQUENCE [LARGE SCALE GENOMIC DNA]</scope>
</reference>
<dbReference type="Pfam" id="PF01135">
    <property type="entry name" value="PCMT"/>
    <property type="match status" value="1"/>
</dbReference>
<dbReference type="InterPro" id="IPR000682">
    <property type="entry name" value="PCMT"/>
</dbReference>
<dbReference type="GO" id="GO:0005737">
    <property type="term" value="C:cytoplasm"/>
    <property type="evidence" value="ECO:0007669"/>
    <property type="project" value="UniProtKB-SubCell"/>
</dbReference>
<evidence type="ECO:0000256" key="5">
    <source>
        <dbReference type="ARBA" id="ARBA00022490"/>
    </source>
</evidence>
<dbReference type="Gene3D" id="3.40.50.150">
    <property type="entry name" value="Vaccinia Virus protein VP39"/>
    <property type="match status" value="1"/>
</dbReference>
<dbReference type="NCBIfam" id="TIGR00080">
    <property type="entry name" value="pimt"/>
    <property type="match status" value="1"/>
</dbReference>
<accession>A0A1G1Y5N5</accession>
<comment type="caution">
    <text evidence="10">The sequence shown here is derived from an EMBL/GenBank/DDBJ whole genome shotgun (WGS) entry which is preliminary data.</text>
</comment>
<name>A0A1G1Y5N5_9BACT</name>